<evidence type="ECO:0000313" key="2">
    <source>
        <dbReference type="EMBL" id="SOY30318.1"/>
    </source>
</evidence>
<name>A0A2K4ZIL5_9FIRM</name>
<dbReference type="EMBL" id="OFSM01000015">
    <property type="protein sequence ID" value="SOY30318.1"/>
    <property type="molecule type" value="Genomic_DNA"/>
</dbReference>
<accession>A0A2K4ZIL5</accession>
<protein>
    <submittedName>
        <fullName evidence="2">YceG-like family protein</fullName>
    </submittedName>
</protein>
<evidence type="ECO:0000256" key="1">
    <source>
        <dbReference type="SAM" id="MobiDB-lite"/>
    </source>
</evidence>
<dbReference type="AlphaFoldDB" id="A0A2K4ZIL5"/>
<feature type="region of interest" description="Disordered" evidence="1">
    <location>
        <begin position="50"/>
        <end position="132"/>
    </location>
</feature>
<organism evidence="2 3">
    <name type="scientific">Acetatifactor muris</name>
    <dbReference type="NCBI Taxonomy" id="879566"/>
    <lineage>
        <taxon>Bacteria</taxon>
        <taxon>Bacillati</taxon>
        <taxon>Bacillota</taxon>
        <taxon>Clostridia</taxon>
        <taxon>Lachnospirales</taxon>
        <taxon>Lachnospiraceae</taxon>
        <taxon>Acetatifactor</taxon>
    </lineage>
</organism>
<evidence type="ECO:0000313" key="3">
    <source>
        <dbReference type="Proteomes" id="UP000236311"/>
    </source>
</evidence>
<dbReference type="RefSeq" id="WP_146040069.1">
    <property type="nucleotide sequence ID" value="NZ_JANJZD010000015.1"/>
</dbReference>
<dbReference type="OrthoDB" id="9792479at2"/>
<gene>
    <name evidence="2" type="ORF">AMURIS_03045</name>
</gene>
<feature type="compositionally biased region" description="Low complexity" evidence="1">
    <location>
        <begin position="104"/>
        <end position="117"/>
    </location>
</feature>
<sequence>MKLRYQMRGLGIGMIVTALLMGVTAEKVPLSDAEIRTRAAELGMVESDSLKLTDIQNTPVPGENHSGDEAGPEEGTKAEEDPDSEAEPTQQLPETQGEEDADAGSGETSGEEGTTSGPDEAAGESSAETVTVEVEPGVTSYRICIMLEEEGLVEDAAAFDTYLCDNGYSRKIKFGTYQIPAGASEEEIAKIITRSR</sequence>
<proteinExistence type="predicted"/>
<dbReference type="Proteomes" id="UP000236311">
    <property type="component" value="Unassembled WGS sequence"/>
</dbReference>
<keyword evidence="3" id="KW-1185">Reference proteome</keyword>
<dbReference type="Gene3D" id="3.30.1490.480">
    <property type="entry name" value="Endolytic murein transglycosylase"/>
    <property type="match status" value="1"/>
</dbReference>
<reference evidence="2 3" key="1">
    <citation type="submission" date="2018-01" db="EMBL/GenBank/DDBJ databases">
        <authorList>
            <person name="Gaut B.S."/>
            <person name="Morton B.R."/>
            <person name="Clegg M.T."/>
            <person name="Duvall M.R."/>
        </authorList>
    </citation>
    <scope>NUCLEOTIDE SEQUENCE [LARGE SCALE GENOMIC DNA]</scope>
    <source>
        <strain evidence="2">GP69</strain>
    </source>
</reference>